<dbReference type="AlphaFoldDB" id="A0A4R0SDT7"/>
<gene>
    <name evidence="2" type="ORF">MCC10004_0719</name>
    <name evidence="3" type="ORF">MCC10119_2091</name>
</gene>
<feature type="compositionally biased region" description="Low complexity" evidence="1">
    <location>
        <begin position="126"/>
        <end position="139"/>
    </location>
</feature>
<reference evidence="4 5" key="1">
    <citation type="journal article" date="2018" name="Sci. Rep.">
        <title>Genomic diversity and distribution of Bifidobacterium longum subsp. longum across the human lifespan.</title>
        <authorList>
            <person name="Odamaki T."/>
            <person name="Bottacini F."/>
            <person name="Kato K."/>
            <person name="Mitsuyama E."/>
            <person name="Yoshida K."/>
            <person name="Horigome A."/>
            <person name="Xiao J.Z."/>
            <person name="van Sinderen D."/>
        </authorList>
    </citation>
    <scope>NUCLEOTIDE SEQUENCE [LARGE SCALE GENOMIC DNA]</scope>
    <source>
        <strain evidence="2 5">MCC10004</strain>
        <strain evidence="3 4">MCC10119</strain>
    </source>
</reference>
<feature type="compositionally biased region" description="Low complexity" evidence="1">
    <location>
        <begin position="203"/>
        <end position="217"/>
    </location>
</feature>
<dbReference type="RefSeq" id="WP_008783558.1">
    <property type="nucleotide sequence ID" value="NZ_JAGGDB010000007.1"/>
</dbReference>
<dbReference type="Gene3D" id="1.20.5.320">
    <property type="entry name" value="6-Phosphogluconate Dehydrogenase, domain 3"/>
    <property type="match status" value="1"/>
</dbReference>
<evidence type="ECO:0000313" key="5">
    <source>
        <dbReference type="Proteomes" id="UP000293475"/>
    </source>
</evidence>
<name>A0A4R0SDT7_BIFLL</name>
<dbReference type="Proteomes" id="UP000293475">
    <property type="component" value="Unassembled WGS sequence"/>
</dbReference>
<evidence type="ECO:0008006" key="6">
    <source>
        <dbReference type="Google" id="ProtNLM"/>
    </source>
</evidence>
<comment type="caution">
    <text evidence="2">The sequence shown here is derived from an EMBL/GenBank/DDBJ whole genome shotgun (WGS) entry which is preliminary data.</text>
</comment>
<dbReference type="InterPro" id="IPR050149">
    <property type="entry name" value="Collagen_superfamily"/>
</dbReference>
<organism evidence="2 5">
    <name type="scientific">Bifidobacterium longum subsp. longum</name>
    <dbReference type="NCBI Taxonomy" id="1679"/>
    <lineage>
        <taxon>Bacteria</taxon>
        <taxon>Bacillati</taxon>
        <taxon>Actinomycetota</taxon>
        <taxon>Actinomycetes</taxon>
        <taxon>Bifidobacteriales</taxon>
        <taxon>Bifidobacteriaceae</taxon>
        <taxon>Bifidobacterium</taxon>
    </lineage>
</organism>
<dbReference type="Pfam" id="PF01391">
    <property type="entry name" value="Collagen"/>
    <property type="match status" value="1"/>
</dbReference>
<dbReference type="PANTHER" id="PTHR24023:SF1082">
    <property type="entry name" value="COLLAGEN TRIPLE HELIX REPEAT"/>
    <property type="match status" value="1"/>
</dbReference>
<protein>
    <recommendedName>
        <fullName evidence="6">Collagen-like protein</fullName>
    </recommendedName>
</protein>
<dbReference type="EMBL" id="SHPO01000011">
    <property type="protein sequence ID" value="TCD78527.1"/>
    <property type="molecule type" value="Genomic_DNA"/>
</dbReference>
<evidence type="ECO:0000256" key="1">
    <source>
        <dbReference type="SAM" id="MobiDB-lite"/>
    </source>
</evidence>
<feature type="region of interest" description="Disordered" evidence="1">
    <location>
        <begin position="116"/>
        <end position="140"/>
    </location>
</feature>
<evidence type="ECO:0000313" key="4">
    <source>
        <dbReference type="Proteomes" id="UP000292729"/>
    </source>
</evidence>
<dbReference type="InterPro" id="IPR008160">
    <property type="entry name" value="Collagen"/>
</dbReference>
<feature type="region of interest" description="Disordered" evidence="1">
    <location>
        <begin position="203"/>
        <end position="260"/>
    </location>
</feature>
<proteinExistence type="predicted"/>
<evidence type="ECO:0000313" key="2">
    <source>
        <dbReference type="EMBL" id="TCD78527.1"/>
    </source>
</evidence>
<dbReference type="EMBL" id="SHTI01000037">
    <property type="protein sequence ID" value="TCF67414.1"/>
    <property type="molecule type" value="Genomic_DNA"/>
</dbReference>
<accession>A0A4R0SDT7</accession>
<dbReference type="Proteomes" id="UP000292729">
    <property type="component" value="Unassembled WGS sequence"/>
</dbReference>
<reference evidence="2" key="2">
    <citation type="submission" date="2019-02" db="EMBL/GenBank/DDBJ databases">
        <authorList>
            <person name="Odamaki T."/>
        </authorList>
    </citation>
    <scope>NUCLEOTIDE SEQUENCE</scope>
    <source>
        <strain evidence="2">MCC10004</strain>
        <strain evidence="3">MCC10119</strain>
    </source>
</reference>
<dbReference type="GO" id="GO:0031012">
    <property type="term" value="C:extracellular matrix"/>
    <property type="evidence" value="ECO:0007669"/>
    <property type="project" value="TreeGrafter"/>
</dbReference>
<sequence>MSIQLIDKIKQKNDGNFYLVDAVDVEYNKKSLIDALKAGDIIPAGGGTSAGTFHVANINIGSNTAFDSSKLTPSTVSAGDLIVDANGAFYTVAKVDGTTVTPSAALTADGGGTLGFKGAKGDKGEPGAQGPAGPQGPKGDAFTIAKTYASVAEMNADYRNADIPIGSFVVISTTNVNDADNAKMFVKNDTQYAFVTDLSGAQGIQGPAGPQGIQGPKGEPGEQGEKGANGTPGAKGETGQRGNRITVGDGDPGEPPADALAGDVYINQANGDFYQVQDQ</sequence>
<dbReference type="PANTHER" id="PTHR24023">
    <property type="entry name" value="COLLAGEN ALPHA"/>
    <property type="match status" value="1"/>
</dbReference>
<dbReference type="GO" id="GO:0005615">
    <property type="term" value="C:extracellular space"/>
    <property type="evidence" value="ECO:0007669"/>
    <property type="project" value="TreeGrafter"/>
</dbReference>
<evidence type="ECO:0000313" key="3">
    <source>
        <dbReference type="EMBL" id="TCF67414.1"/>
    </source>
</evidence>